<keyword evidence="5" id="KW-1185">Reference proteome</keyword>
<accession>A0A1H3WZW4</accession>
<dbReference type="SUPFAM" id="SSF54534">
    <property type="entry name" value="FKBP-like"/>
    <property type="match status" value="1"/>
</dbReference>
<dbReference type="STRING" id="908615.SAMN05421540_102197"/>
<evidence type="ECO:0000259" key="3">
    <source>
        <dbReference type="PROSITE" id="PS50198"/>
    </source>
</evidence>
<evidence type="ECO:0000256" key="2">
    <source>
        <dbReference type="SAM" id="SignalP"/>
    </source>
</evidence>
<name>A0A1H3WZW4_9FLAO</name>
<evidence type="ECO:0000256" key="1">
    <source>
        <dbReference type="PROSITE-ProRule" id="PRU00278"/>
    </source>
</evidence>
<dbReference type="Pfam" id="PF13616">
    <property type="entry name" value="Rotamase_3"/>
    <property type="match status" value="1"/>
</dbReference>
<keyword evidence="2" id="KW-0732">Signal</keyword>
<reference evidence="4 5" key="1">
    <citation type="submission" date="2016-10" db="EMBL/GenBank/DDBJ databases">
        <authorList>
            <person name="de Groot N.N."/>
        </authorList>
    </citation>
    <scope>NUCLEOTIDE SEQUENCE [LARGE SCALE GENOMIC DNA]</scope>
    <source>
        <strain evidence="4 5">DSM 23581</strain>
    </source>
</reference>
<protein>
    <submittedName>
        <fullName evidence="4">PPIC-type PPIASE domain-containing protein</fullName>
    </submittedName>
</protein>
<dbReference type="RefSeq" id="WP_093239345.1">
    <property type="nucleotide sequence ID" value="NZ_FNQF01000002.1"/>
</dbReference>
<gene>
    <name evidence="4" type="ORF">SAMN05421540_102197</name>
</gene>
<dbReference type="PROSITE" id="PS50198">
    <property type="entry name" value="PPIC_PPIASE_2"/>
    <property type="match status" value="1"/>
</dbReference>
<proteinExistence type="predicted"/>
<feature type="signal peptide" evidence="2">
    <location>
        <begin position="1"/>
        <end position="19"/>
    </location>
</feature>
<sequence>MKKISLLILVIISINSLHAQRNLFKNSFDEYKDFGISKSEAKAYQKEGSLSVFNKEKHNTKLAIKLFNKKVGKSVKNKNHEGKIEYKVIAEAENKHYRINYIFFDGNKKSYEQIEEQREKMIKLLDSNYKFESLARQYSMDLNKYKGGDSGWFKFGSVMPDFGNAITNTMYYANEVFRVDIPERDWYYLVKKSHTPKNIKEILVLKTVE</sequence>
<feature type="chain" id="PRO_5011713871" evidence="2">
    <location>
        <begin position="20"/>
        <end position="209"/>
    </location>
</feature>
<dbReference type="InterPro" id="IPR046357">
    <property type="entry name" value="PPIase_dom_sf"/>
</dbReference>
<dbReference type="Gene3D" id="3.10.50.40">
    <property type="match status" value="1"/>
</dbReference>
<dbReference type="Proteomes" id="UP000198820">
    <property type="component" value="Unassembled WGS sequence"/>
</dbReference>
<dbReference type="AlphaFoldDB" id="A0A1H3WZW4"/>
<keyword evidence="1" id="KW-0697">Rotamase</keyword>
<organism evidence="4 5">
    <name type="scientific">Psychroflexus halocasei</name>
    <dbReference type="NCBI Taxonomy" id="908615"/>
    <lineage>
        <taxon>Bacteria</taxon>
        <taxon>Pseudomonadati</taxon>
        <taxon>Bacteroidota</taxon>
        <taxon>Flavobacteriia</taxon>
        <taxon>Flavobacteriales</taxon>
        <taxon>Flavobacteriaceae</taxon>
        <taxon>Psychroflexus</taxon>
    </lineage>
</organism>
<dbReference type="EMBL" id="FNQF01000002">
    <property type="protein sequence ID" value="SDZ92520.1"/>
    <property type="molecule type" value="Genomic_DNA"/>
</dbReference>
<feature type="domain" description="PpiC" evidence="3">
    <location>
        <begin position="94"/>
        <end position="168"/>
    </location>
</feature>
<evidence type="ECO:0000313" key="4">
    <source>
        <dbReference type="EMBL" id="SDZ92520.1"/>
    </source>
</evidence>
<dbReference type="InterPro" id="IPR000297">
    <property type="entry name" value="PPIase_PpiC"/>
</dbReference>
<keyword evidence="1" id="KW-0413">Isomerase</keyword>
<evidence type="ECO:0000313" key="5">
    <source>
        <dbReference type="Proteomes" id="UP000198820"/>
    </source>
</evidence>
<dbReference type="GO" id="GO:0003755">
    <property type="term" value="F:peptidyl-prolyl cis-trans isomerase activity"/>
    <property type="evidence" value="ECO:0007669"/>
    <property type="project" value="UniProtKB-KW"/>
</dbReference>